<feature type="transmembrane region" description="Helical" evidence="4">
    <location>
        <begin position="95"/>
        <end position="113"/>
    </location>
</feature>
<feature type="transmembrane region" description="Helical" evidence="4">
    <location>
        <begin position="186"/>
        <end position="204"/>
    </location>
</feature>
<feature type="domain" description="Major facilitator superfamily (MFS) profile" evidence="5">
    <location>
        <begin position="27"/>
        <end position="412"/>
    </location>
</feature>
<feature type="transmembrane region" description="Helical" evidence="4">
    <location>
        <begin position="154"/>
        <end position="180"/>
    </location>
</feature>
<evidence type="ECO:0000313" key="6">
    <source>
        <dbReference type="EMBL" id="QBQ98720.1"/>
    </source>
</evidence>
<dbReference type="EMBL" id="CP038149">
    <property type="protein sequence ID" value="QBQ98720.1"/>
    <property type="molecule type" value="Genomic_DNA"/>
</dbReference>
<dbReference type="RefSeq" id="WP_134750781.1">
    <property type="nucleotide sequence ID" value="NZ_CP038149.1"/>
</dbReference>
<keyword evidence="3 4" id="KW-0472">Membrane</keyword>
<evidence type="ECO:0000256" key="2">
    <source>
        <dbReference type="ARBA" id="ARBA00022989"/>
    </source>
</evidence>
<evidence type="ECO:0000313" key="7">
    <source>
        <dbReference type="Proteomes" id="UP000295727"/>
    </source>
</evidence>
<evidence type="ECO:0000256" key="1">
    <source>
        <dbReference type="ARBA" id="ARBA00022692"/>
    </source>
</evidence>
<feature type="transmembrane region" description="Helical" evidence="4">
    <location>
        <begin position="387"/>
        <end position="408"/>
    </location>
</feature>
<gene>
    <name evidence="6" type="ORF">E1956_15685</name>
</gene>
<dbReference type="InterPro" id="IPR036259">
    <property type="entry name" value="MFS_trans_sf"/>
</dbReference>
<dbReference type="KEGG" id="ppai:E1956_15685"/>
<evidence type="ECO:0000256" key="4">
    <source>
        <dbReference type="SAM" id="Phobius"/>
    </source>
</evidence>
<dbReference type="Gene3D" id="1.20.1250.20">
    <property type="entry name" value="MFS general substrate transporter like domains"/>
    <property type="match status" value="2"/>
</dbReference>
<dbReference type="Pfam" id="PF07690">
    <property type="entry name" value="MFS_1"/>
    <property type="match status" value="1"/>
</dbReference>
<sequence length="437" mass="44185">MESIHVSAPARIEESPQGRGAILAARIILGGGLGMFLNLGPVVLFTYGIFIQPISAQTGWSALSLASAIGPAMLITALSQPAIGYLLDRHGARKFALVSIGGFGLGIIALGALPGSARGFSWCLALATLLGAGQTPLPYSFLVSRWFDRGRGTALGIALAFSGLGVTVWPAVVGHLLAAVSWRQTYMALGGMVLALGALVVALIRDPVRNSAHDGADHAPPSEGVTLSAAMATGSFWLLAVVAFVIAAEVTGATVHLPAMLAAHGASPQAAASLASVLGIASIVSRLFIGVALDYVFAPIVGFAVFAASAAGCLLLVHATADAPVVAAVLLGIGLGAEADILAFIASRIFGVRHFGSIYGVLMVVFLLGTSAGPTLFAVALNGHGGYPAALLGSAIAGACAACLTLMLSRCAFKYMHGGGTPGGRSRLSLERTGRDL</sequence>
<feature type="transmembrane region" description="Helical" evidence="4">
    <location>
        <begin position="62"/>
        <end position="83"/>
    </location>
</feature>
<feature type="transmembrane region" description="Helical" evidence="4">
    <location>
        <begin position="358"/>
        <end position="381"/>
    </location>
</feature>
<accession>A0A4P7CS13</accession>
<name>A0A4P7CS13_9BURK</name>
<dbReference type="PROSITE" id="PS50850">
    <property type="entry name" value="MFS"/>
    <property type="match status" value="1"/>
</dbReference>
<dbReference type="PANTHER" id="PTHR11360:SF290">
    <property type="entry name" value="MONOCARBOXYLATE MFS PERMEASE"/>
    <property type="match status" value="1"/>
</dbReference>
<feature type="transmembrane region" description="Helical" evidence="4">
    <location>
        <begin position="268"/>
        <end position="289"/>
    </location>
</feature>
<keyword evidence="2 4" id="KW-1133">Transmembrane helix</keyword>
<dbReference type="GO" id="GO:0022857">
    <property type="term" value="F:transmembrane transporter activity"/>
    <property type="evidence" value="ECO:0007669"/>
    <property type="project" value="InterPro"/>
</dbReference>
<feature type="transmembrane region" description="Helical" evidence="4">
    <location>
        <begin position="21"/>
        <end position="50"/>
    </location>
</feature>
<organism evidence="6 7">
    <name type="scientific">Paraburkholderia pallida</name>
    <dbReference type="NCBI Taxonomy" id="2547399"/>
    <lineage>
        <taxon>Bacteria</taxon>
        <taxon>Pseudomonadati</taxon>
        <taxon>Pseudomonadota</taxon>
        <taxon>Betaproteobacteria</taxon>
        <taxon>Burkholderiales</taxon>
        <taxon>Burkholderiaceae</taxon>
        <taxon>Paraburkholderia</taxon>
    </lineage>
</organism>
<keyword evidence="1 4" id="KW-0812">Transmembrane</keyword>
<feature type="transmembrane region" description="Helical" evidence="4">
    <location>
        <begin position="325"/>
        <end position="346"/>
    </location>
</feature>
<dbReference type="PANTHER" id="PTHR11360">
    <property type="entry name" value="MONOCARBOXYLATE TRANSPORTER"/>
    <property type="match status" value="1"/>
</dbReference>
<feature type="transmembrane region" description="Helical" evidence="4">
    <location>
        <begin position="225"/>
        <end position="248"/>
    </location>
</feature>
<proteinExistence type="predicted"/>
<dbReference type="Proteomes" id="UP000295727">
    <property type="component" value="Chromosome 2"/>
</dbReference>
<keyword evidence="7" id="KW-1185">Reference proteome</keyword>
<dbReference type="SUPFAM" id="SSF103473">
    <property type="entry name" value="MFS general substrate transporter"/>
    <property type="match status" value="1"/>
</dbReference>
<protein>
    <submittedName>
        <fullName evidence="6">MFS transporter</fullName>
    </submittedName>
</protein>
<reference evidence="6 7" key="1">
    <citation type="submission" date="2019-03" db="EMBL/GenBank/DDBJ databases">
        <title>Paraburkholderia sp. 7MH5, isolated from subtropical forest soil.</title>
        <authorList>
            <person name="Gao Z.-H."/>
            <person name="Qiu L.-H."/>
        </authorList>
    </citation>
    <scope>NUCLEOTIDE SEQUENCE [LARGE SCALE GENOMIC DNA]</scope>
    <source>
        <strain evidence="6 7">7MH5</strain>
    </source>
</reference>
<dbReference type="OrthoDB" id="3573349at2"/>
<evidence type="ECO:0000259" key="5">
    <source>
        <dbReference type="PROSITE" id="PS50850"/>
    </source>
</evidence>
<feature type="transmembrane region" description="Helical" evidence="4">
    <location>
        <begin position="296"/>
        <end position="319"/>
    </location>
</feature>
<dbReference type="AlphaFoldDB" id="A0A4P7CS13"/>
<evidence type="ECO:0000256" key="3">
    <source>
        <dbReference type="ARBA" id="ARBA00023136"/>
    </source>
</evidence>
<dbReference type="InterPro" id="IPR011701">
    <property type="entry name" value="MFS"/>
</dbReference>
<feature type="transmembrane region" description="Helical" evidence="4">
    <location>
        <begin position="119"/>
        <end position="142"/>
    </location>
</feature>
<dbReference type="InterPro" id="IPR050327">
    <property type="entry name" value="Proton-linked_MCT"/>
</dbReference>
<dbReference type="InterPro" id="IPR020846">
    <property type="entry name" value="MFS_dom"/>
</dbReference>